<sequence length="743" mass="82924">MSVVAPLVNGISPTPGLSLNEAAEYETLLKLRDEVFQGLHPRLSVPAHAIRNVSTLTPQLTAQANLAVPSSSQQSIREIQPSPTTAITTGASVPPASEFNPVLLTKSDDLVRAETVLKRQRLEKALKEQFEQKRLDARKKPAPAEAKPDFDIPALVSKAVAASKPAISPKDEAEDNDSFDENSFYSSRAPDSTPERGARSPSQEAEDGLTTDAPSGAHVQSAVMGAPLDADADDEYSPRLARRESPAYSPTMDQDDEEEEEEGEYSPPEAVEQDTAMQEAGYSNVHDAQDPRSRPLRRYSEVDDGTRGSNMRIVRNHITSPIAPQPSRVSPLAVAKQPPLQQNTRGRRNKSPDAQHTKKKRKLDKRERKARRNGQSPGVKEESPPPFHEVQPLGSGRFRPTNIDQPILIDDAPREVRYMPAARPVDSPGRSAIRYAEPALPMSEPRAGSRAGMRPMRDTQDLRRVASMHNVRAEMGDEFDAYGTPTRARVTSYRESSPIVRQQVLDDPYERQPLQEVRVSRTPAPIYRDTYGQETYVRYEPMPPPPVERIVVDEYGNKFREIIEQRPSADPRSGSVRPAEAGPEYDAYRAVRAGSIFVDAPQDRRYAQPDMPPPPPIYRQDAPRASASQVPREAYSQPVARSASVIIDRAPRPPVYVDDRGEFREPVRMGSARPEARPYEEMQPRGMAARASSVRPGAREGTMLVDQPRREYLPVEQPRYRMVEHPSGRYFDEQGREIITQRY</sequence>
<dbReference type="Proteomes" id="UP000030752">
    <property type="component" value="Unassembled WGS sequence"/>
</dbReference>
<dbReference type="OrthoDB" id="5333304at2759"/>
<feature type="region of interest" description="Disordered" evidence="1">
    <location>
        <begin position="162"/>
        <end position="454"/>
    </location>
</feature>
<dbReference type="HOGENOM" id="CLU_013199_0_0_1"/>
<evidence type="ECO:0000313" key="2">
    <source>
        <dbReference type="EMBL" id="ETN42506.1"/>
    </source>
</evidence>
<dbReference type="VEuPathDB" id="FungiDB:HMPREF1541_01663"/>
<proteinExistence type="predicted"/>
<dbReference type="eggNOG" id="ENOG502SJ1Q">
    <property type="taxonomic scope" value="Eukaryota"/>
</dbReference>
<dbReference type="AlphaFoldDB" id="W2S1B5"/>
<dbReference type="InParanoid" id="W2S1B5"/>
<evidence type="ECO:0000313" key="3">
    <source>
        <dbReference type="Proteomes" id="UP000030752"/>
    </source>
</evidence>
<keyword evidence="3" id="KW-1185">Reference proteome</keyword>
<protein>
    <submittedName>
        <fullName evidence="2">Uncharacterized protein</fullName>
    </submittedName>
</protein>
<dbReference type="STRING" id="1220924.W2S1B5"/>
<dbReference type="EMBL" id="KB822718">
    <property type="protein sequence ID" value="ETN42506.1"/>
    <property type="molecule type" value="Genomic_DNA"/>
</dbReference>
<dbReference type="GeneID" id="19969002"/>
<accession>W2S1B5</accession>
<feature type="compositionally biased region" description="Acidic residues" evidence="1">
    <location>
        <begin position="253"/>
        <end position="264"/>
    </location>
</feature>
<evidence type="ECO:0000256" key="1">
    <source>
        <dbReference type="SAM" id="MobiDB-lite"/>
    </source>
</evidence>
<feature type="compositionally biased region" description="Basic residues" evidence="1">
    <location>
        <begin position="357"/>
        <end position="372"/>
    </location>
</feature>
<feature type="region of interest" description="Disordered" evidence="1">
    <location>
        <begin position="666"/>
        <end position="719"/>
    </location>
</feature>
<feature type="compositionally biased region" description="Basic and acidic residues" evidence="1">
    <location>
        <begin position="287"/>
        <end position="306"/>
    </location>
</feature>
<feature type="compositionally biased region" description="Basic and acidic residues" evidence="1">
    <location>
        <begin position="707"/>
        <end position="719"/>
    </location>
</feature>
<reference evidence="2 3" key="1">
    <citation type="submission" date="2013-03" db="EMBL/GenBank/DDBJ databases">
        <title>The Genome Sequence of Phialophora europaea CBS 101466.</title>
        <authorList>
            <consortium name="The Broad Institute Genomics Platform"/>
            <person name="Cuomo C."/>
            <person name="de Hoog S."/>
            <person name="Gorbushina A."/>
            <person name="Walker B."/>
            <person name="Young S.K."/>
            <person name="Zeng Q."/>
            <person name="Gargeya S."/>
            <person name="Fitzgerald M."/>
            <person name="Haas B."/>
            <person name="Abouelleil A."/>
            <person name="Allen A.W."/>
            <person name="Alvarado L."/>
            <person name="Arachchi H.M."/>
            <person name="Berlin A.M."/>
            <person name="Chapman S.B."/>
            <person name="Gainer-Dewar J."/>
            <person name="Goldberg J."/>
            <person name="Griggs A."/>
            <person name="Gujja S."/>
            <person name="Hansen M."/>
            <person name="Howarth C."/>
            <person name="Imamovic A."/>
            <person name="Ireland A."/>
            <person name="Larimer J."/>
            <person name="McCowan C."/>
            <person name="Murphy C."/>
            <person name="Pearson M."/>
            <person name="Poon T.W."/>
            <person name="Priest M."/>
            <person name="Roberts A."/>
            <person name="Saif S."/>
            <person name="Shea T."/>
            <person name="Sisk P."/>
            <person name="Sykes S."/>
            <person name="Wortman J."/>
            <person name="Nusbaum C."/>
            <person name="Birren B."/>
        </authorList>
    </citation>
    <scope>NUCLEOTIDE SEQUENCE [LARGE SCALE GENOMIC DNA]</scope>
    <source>
        <strain evidence="2 3">CBS 101466</strain>
    </source>
</reference>
<feature type="compositionally biased region" description="Basic and acidic residues" evidence="1">
    <location>
        <begin position="674"/>
        <end position="683"/>
    </location>
</feature>
<name>W2S1B5_CYPE1</name>
<gene>
    <name evidence="2" type="ORF">HMPREF1541_01663</name>
</gene>
<feature type="compositionally biased region" description="Polar residues" evidence="1">
    <location>
        <begin position="181"/>
        <end position="190"/>
    </location>
</feature>
<organism evidence="2 3">
    <name type="scientific">Cyphellophora europaea (strain CBS 101466)</name>
    <name type="common">Phialophora europaea</name>
    <dbReference type="NCBI Taxonomy" id="1220924"/>
    <lineage>
        <taxon>Eukaryota</taxon>
        <taxon>Fungi</taxon>
        <taxon>Dikarya</taxon>
        <taxon>Ascomycota</taxon>
        <taxon>Pezizomycotina</taxon>
        <taxon>Eurotiomycetes</taxon>
        <taxon>Chaetothyriomycetidae</taxon>
        <taxon>Chaetothyriales</taxon>
        <taxon>Cyphellophoraceae</taxon>
        <taxon>Cyphellophora</taxon>
    </lineage>
</organism>
<dbReference type="RefSeq" id="XP_008714242.1">
    <property type="nucleotide sequence ID" value="XM_008716020.1"/>
</dbReference>